<dbReference type="InterPro" id="IPR038492">
    <property type="entry name" value="GBBH-like_N_sf"/>
</dbReference>
<dbReference type="OrthoDB" id="406634at2759"/>
<evidence type="ECO:0000313" key="11">
    <source>
        <dbReference type="EnsemblMetazoa" id="XP_038073544.1"/>
    </source>
</evidence>
<dbReference type="PANTHER" id="PTHR10696">
    <property type="entry name" value="GAMMA-BUTYROBETAINE HYDROXYLASE-RELATED"/>
    <property type="match status" value="1"/>
</dbReference>
<comment type="pathway">
    <text evidence="2">Amine and polyamine biosynthesis; carnitine biosynthesis.</text>
</comment>
<dbReference type="InterPro" id="IPR010376">
    <property type="entry name" value="GBBH-like_N"/>
</dbReference>
<dbReference type="EnsemblMetazoa" id="XM_038217616.1">
    <property type="protein sequence ID" value="XP_038073544.1"/>
    <property type="gene ID" value="LOC119741738"/>
</dbReference>
<keyword evidence="4" id="KW-0479">Metal-binding</keyword>
<dbReference type="Gene3D" id="3.60.130.10">
    <property type="entry name" value="Clavaminate synthase-like"/>
    <property type="match status" value="1"/>
</dbReference>
<dbReference type="Pfam" id="PF02668">
    <property type="entry name" value="TauD"/>
    <property type="match status" value="1"/>
</dbReference>
<organism evidence="11 12">
    <name type="scientific">Patiria miniata</name>
    <name type="common">Bat star</name>
    <name type="synonym">Asterina miniata</name>
    <dbReference type="NCBI Taxonomy" id="46514"/>
    <lineage>
        <taxon>Eukaryota</taxon>
        <taxon>Metazoa</taxon>
        <taxon>Echinodermata</taxon>
        <taxon>Eleutherozoa</taxon>
        <taxon>Asterozoa</taxon>
        <taxon>Asteroidea</taxon>
        <taxon>Valvatacea</taxon>
        <taxon>Valvatida</taxon>
        <taxon>Asterinidae</taxon>
        <taxon>Patiria</taxon>
    </lineage>
</organism>
<dbReference type="CDD" id="cd00250">
    <property type="entry name" value="CAS_like"/>
    <property type="match status" value="1"/>
</dbReference>
<dbReference type="OMA" id="GRHIIQC"/>
<dbReference type="Pfam" id="PF06155">
    <property type="entry name" value="GBBH-like_N"/>
    <property type="match status" value="1"/>
</dbReference>
<dbReference type="InterPro" id="IPR050411">
    <property type="entry name" value="AlphaKG_dependent_hydroxylases"/>
</dbReference>
<evidence type="ECO:0000256" key="1">
    <source>
        <dbReference type="ARBA" id="ARBA00001954"/>
    </source>
</evidence>
<sequence length="511" mass="58234">MSKLIRHSLCDPISYLFLLPVRIQSFLECCYSVGIHYCLWKGIPDVYHSLVLQIYVTGPEKIPTMNVIRSAILRGRCISPSLSQRSLLKWQQSHSPILCAGLTTVHNTSDHTETVQDASGFFSEMTAQGKHLEITWKDSTLSRYYSLWLRKNCHCPACRHDNGQLLLPSYSLPASLTVRSTKVHPLSGTLHIEWNEESHETVLPLPWLKDNSYSRQSLQETSRKQDVAVFKGPIKEHKFHDLLTETDDVNRFLRDLNEDGIALVKEVPCEVGHICKVAELVAPVQETLYGKTFTVEATEDAINVAYTPVALELHMDLVYFQSPPGLQLLHCLKFDEQVTGGESLFLDVMHVAQEMQRLHSDMFATLTRVPATFQKIHFERKTPAAFIYHRPHITVTPDGKISSVIWAPPFEGPLKVPEDDVEPYYEAYRKFSELINTSKLKVSHRLRPGECFVFNNLRILHARHAFALNGGRRHLEGCYVNIDDFKSRVQVMHMQTGSGEIVKRVNNGDYT</sequence>
<dbReference type="PANTHER" id="PTHR10696:SF25">
    <property type="entry name" value="OXIDOREDUCTASE AIM17-RELATED"/>
    <property type="match status" value="1"/>
</dbReference>
<dbReference type="InterPro" id="IPR003819">
    <property type="entry name" value="TauD/TfdA-like"/>
</dbReference>
<dbReference type="InterPro" id="IPR042098">
    <property type="entry name" value="TauD-like_sf"/>
</dbReference>
<evidence type="ECO:0000259" key="10">
    <source>
        <dbReference type="Pfam" id="PF06155"/>
    </source>
</evidence>
<dbReference type="GO" id="GO:0046872">
    <property type="term" value="F:metal ion binding"/>
    <property type="evidence" value="ECO:0007669"/>
    <property type="project" value="UniProtKB-KW"/>
</dbReference>
<evidence type="ECO:0000256" key="7">
    <source>
        <dbReference type="ARBA" id="ARBA00023002"/>
    </source>
</evidence>
<feature type="domain" description="Gamma-butyrobetaine hydroxylase-like N-terminal" evidence="10">
    <location>
        <begin position="126"/>
        <end position="178"/>
    </location>
</feature>
<dbReference type="Proteomes" id="UP000887568">
    <property type="component" value="Unplaced"/>
</dbReference>
<name>A0A914BBY1_PATMI</name>
<dbReference type="GeneID" id="119741738"/>
<dbReference type="Gene3D" id="3.30.2020.30">
    <property type="match status" value="1"/>
</dbReference>
<keyword evidence="7" id="KW-0560">Oxidoreductase</keyword>
<comment type="similarity">
    <text evidence="3">Belongs to the gamma-BBH/TMLD family.</text>
</comment>
<evidence type="ECO:0008006" key="13">
    <source>
        <dbReference type="Google" id="ProtNLM"/>
    </source>
</evidence>
<evidence type="ECO:0000259" key="9">
    <source>
        <dbReference type="Pfam" id="PF02668"/>
    </source>
</evidence>
<keyword evidence="5" id="KW-0124">Carnitine biosynthesis</keyword>
<dbReference type="GO" id="GO:0016706">
    <property type="term" value="F:2-oxoglutarate-dependent dioxygenase activity"/>
    <property type="evidence" value="ECO:0007669"/>
    <property type="project" value="UniProtKB-ARBA"/>
</dbReference>
<dbReference type="RefSeq" id="XP_038073544.1">
    <property type="nucleotide sequence ID" value="XM_038217616.1"/>
</dbReference>
<keyword evidence="12" id="KW-1185">Reference proteome</keyword>
<comment type="cofactor">
    <cofactor evidence="1">
        <name>Fe(2+)</name>
        <dbReference type="ChEBI" id="CHEBI:29033"/>
    </cofactor>
</comment>
<evidence type="ECO:0000256" key="6">
    <source>
        <dbReference type="ARBA" id="ARBA00022964"/>
    </source>
</evidence>
<evidence type="ECO:0000256" key="2">
    <source>
        <dbReference type="ARBA" id="ARBA00005022"/>
    </source>
</evidence>
<feature type="domain" description="TauD/TfdA-like" evidence="9">
    <location>
        <begin position="238"/>
        <end position="479"/>
    </location>
</feature>
<dbReference type="SUPFAM" id="SSF51197">
    <property type="entry name" value="Clavaminate synthase-like"/>
    <property type="match status" value="1"/>
</dbReference>
<protein>
    <recommendedName>
        <fullName evidence="13">Gamma-butyrobetaine dioxygenase</fullName>
    </recommendedName>
</protein>
<proteinExistence type="inferred from homology"/>
<dbReference type="GO" id="GO:0045329">
    <property type="term" value="P:carnitine biosynthetic process"/>
    <property type="evidence" value="ECO:0007669"/>
    <property type="project" value="UniProtKB-KW"/>
</dbReference>
<reference evidence="11" key="1">
    <citation type="submission" date="2022-11" db="UniProtKB">
        <authorList>
            <consortium name="EnsemblMetazoa"/>
        </authorList>
    </citation>
    <scope>IDENTIFICATION</scope>
</reference>
<evidence type="ECO:0000256" key="5">
    <source>
        <dbReference type="ARBA" id="ARBA00022873"/>
    </source>
</evidence>
<dbReference type="FunFam" id="3.30.2020.30:FF:000002">
    <property type="entry name" value="Putative gamma-butyrobetaine dioxygenase"/>
    <property type="match status" value="1"/>
</dbReference>
<evidence type="ECO:0000256" key="4">
    <source>
        <dbReference type="ARBA" id="ARBA00022723"/>
    </source>
</evidence>
<evidence type="ECO:0000256" key="3">
    <source>
        <dbReference type="ARBA" id="ARBA00008654"/>
    </source>
</evidence>
<keyword evidence="6" id="KW-0223">Dioxygenase</keyword>
<dbReference type="GO" id="GO:0005739">
    <property type="term" value="C:mitochondrion"/>
    <property type="evidence" value="ECO:0007669"/>
    <property type="project" value="TreeGrafter"/>
</dbReference>
<keyword evidence="8" id="KW-0408">Iron</keyword>
<dbReference type="AlphaFoldDB" id="A0A914BBY1"/>
<evidence type="ECO:0000313" key="12">
    <source>
        <dbReference type="Proteomes" id="UP000887568"/>
    </source>
</evidence>
<evidence type="ECO:0000256" key="8">
    <source>
        <dbReference type="ARBA" id="ARBA00023004"/>
    </source>
</evidence>
<accession>A0A914BBY1</accession>